<proteinExistence type="predicted"/>
<evidence type="ECO:0000259" key="2">
    <source>
        <dbReference type="Pfam" id="PF04293"/>
    </source>
</evidence>
<dbReference type="Proteomes" id="UP000242972">
    <property type="component" value="Unassembled WGS sequence"/>
</dbReference>
<organism evidence="4 5">
    <name type="scientific">Sulfobacillus benefaciens</name>
    <dbReference type="NCBI Taxonomy" id="453960"/>
    <lineage>
        <taxon>Bacteria</taxon>
        <taxon>Bacillati</taxon>
        <taxon>Bacillota</taxon>
        <taxon>Clostridia</taxon>
        <taxon>Eubacteriales</taxon>
        <taxon>Clostridiales Family XVII. Incertae Sedis</taxon>
        <taxon>Sulfobacillus</taxon>
    </lineage>
</organism>
<dbReference type="Pfam" id="PF04293">
    <property type="entry name" value="SpoVR"/>
    <property type="match status" value="1"/>
</dbReference>
<dbReference type="PANTHER" id="PTHR30029">
    <property type="entry name" value="STAGE V SPORULATION PROTEIN R"/>
    <property type="match status" value="1"/>
</dbReference>
<evidence type="ECO:0000256" key="1">
    <source>
        <dbReference type="SAM" id="MobiDB-lite"/>
    </source>
</evidence>
<dbReference type="InterPro" id="IPR057008">
    <property type="entry name" value="SpoVR-like_C"/>
</dbReference>
<evidence type="ECO:0000259" key="3">
    <source>
        <dbReference type="Pfam" id="PF24755"/>
    </source>
</evidence>
<dbReference type="AlphaFoldDB" id="A0A2T2XM29"/>
<comment type="caution">
    <text evidence="4">The sequence shown here is derived from an EMBL/GenBank/DDBJ whole genome shotgun (WGS) entry which is preliminary data.</text>
</comment>
<dbReference type="Pfam" id="PF24755">
    <property type="entry name" value="SpoVR_C"/>
    <property type="match status" value="1"/>
</dbReference>
<dbReference type="InterPro" id="IPR007390">
    <property type="entry name" value="Spore_V_R"/>
</dbReference>
<accession>A0A2T2XM29</accession>
<name>A0A2T2XM29_9FIRM</name>
<gene>
    <name evidence="4" type="ORF">C7B46_00410</name>
</gene>
<evidence type="ECO:0000313" key="4">
    <source>
        <dbReference type="EMBL" id="PSR35488.1"/>
    </source>
</evidence>
<dbReference type="PANTHER" id="PTHR30029:SF2">
    <property type="entry name" value="STAGE V SPORULATION PROTEIN R"/>
    <property type="match status" value="1"/>
</dbReference>
<reference evidence="4 5" key="1">
    <citation type="journal article" date="2014" name="BMC Genomics">
        <title>Comparison of environmental and isolate Sulfobacillus genomes reveals diverse carbon, sulfur, nitrogen, and hydrogen metabolisms.</title>
        <authorList>
            <person name="Justice N.B."/>
            <person name="Norman A."/>
            <person name="Brown C.T."/>
            <person name="Singh A."/>
            <person name="Thomas B.C."/>
            <person name="Banfield J.F."/>
        </authorList>
    </citation>
    <scope>NUCLEOTIDE SEQUENCE [LARGE SCALE GENOMIC DNA]</scope>
    <source>
        <strain evidence="4">AMDSBA4</strain>
    </source>
</reference>
<sequence length="438" mass="51038">MSHSNYPTDDEIWHLARQQGLDPFPIRFEAVPATILYEFAAYLIPGRMSHWSYGKAFHAMKTRYDYGLNKLYEMVINADPAYAFLLDSNSDLENTFVRAHVMGHVDFFKNNVHFSNTQRDMLEVVSRHAERVRQYQFEQGVEAVERFLDAALSIQEHVAVPHPPLLSVKRPKGPTPSGGSWSDLWQPQASVPQHQLKVREDESDLLQFIIDHSDELEEWQRDVVAMVRDEMIYFWPQMRTKIMNEGWASLWHIELMREMDLTDADVINFARLHSSVTAPIPYQINPYAIGYRIFRDIWDSQGKESAFLVRTVDDDVSFLRNYLTEPLIDELHLYVFGPEQDKIVVKSRKWELVRDRLVKEVFHGGLPIVEVVDGDFHRRGELYLIHRHEGTDLDLPYAERTLEHVHLLWGRPVHLETVSAQHKVVLSFDGKAHSRATV</sequence>
<dbReference type="EMBL" id="PXYW01000001">
    <property type="protein sequence ID" value="PSR35488.1"/>
    <property type="molecule type" value="Genomic_DNA"/>
</dbReference>
<protein>
    <submittedName>
        <fullName evidence="4">Stage V sporulation protein R</fullName>
    </submittedName>
</protein>
<feature type="domain" description="SpoVR-like C-terminal" evidence="3">
    <location>
        <begin position="367"/>
        <end position="419"/>
    </location>
</feature>
<dbReference type="InterPro" id="IPR056174">
    <property type="entry name" value="SpoVR_N"/>
</dbReference>
<evidence type="ECO:0000313" key="5">
    <source>
        <dbReference type="Proteomes" id="UP000242972"/>
    </source>
</evidence>
<feature type="domain" description="SpoVR protein-like N-terminal" evidence="2">
    <location>
        <begin position="9"/>
        <end position="361"/>
    </location>
</feature>
<feature type="region of interest" description="Disordered" evidence="1">
    <location>
        <begin position="165"/>
        <end position="184"/>
    </location>
</feature>